<proteinExistence type="predicted"/>
<evidence type="ECO:0000313" key="1">
    <source>
        <dbReference type="EMBL" id="DAE91927.1"/>
    </source>
</evidence>
<name>A0A8S5RR11_9CAUD</name>
<dbReference type="EMBL" id="BK057791">
    <property type="protein sequence ID" value="DAE91927.1"/>
    <property type="molecule type" value="Genomic_DNA"/>
</dbReference>
<sequence length="33" mass="3868">MRVAYALQRYKIDLRGAIVQVARTQYYSPSFCV</sequence>
<organism evidence="1">
    <name type="scientific">Siphoviridae sp. ctwNf2</name>
    <dbReference type="NCBI Taxonomy" id="2827597"/>
    <lineage>
        <taxon>Viruses</taxon>
        <taxon>Duplodnaviria</taxon>
        <taxon>Heunggongvirae</taxon>
        <taxon>Uroviricota</taxon>
        <taxon>Caudoviricetes</taxon>
    </lineage>
</organism>
<accession>A0A8S5RR11</accession>
<protein>
    <submittedName>
        <fullName evidence="1">Uncharacterized protein</fullName>
    </submittedName>
</protein>
<reference evidence="1" key="1">
    <citation type="journal article" date="2021" name="Proc. Natl. Acad. Sci. U.S.A.">
        <title>A Catalog of Tens of Thousands of Viruses from Human Metagenomes Reveals Hidden Associations with Chronic Diseases.</title>
        <authorList>
            <person name="Tisza M.J."/>
            <person name="Buck C.B."/>
        </authorList>
    </citation>
    <scope>NUCLEOTIDE SEQUENCE</scope>
    <source>
        <strain evidence="1">CtwNf2</strain>
    </source>
</reference>